<dbReference type="Proteomes" id="UP000075809">
    <property type="component" value="Unassembled WGS sequence"/>
</dbReference>
<evidence type="ECO:0000313" key="2">
    <source>
        <dbReference type="Proteomes" id="UP000075809"/>
    </source>
</evidence>
<protein>
    <submittedName>
        <fullName evidence="1">Uncharacterized protein</fullName>
    </submittedName>
</protein>
<name>A0A151X6E3_9HYME</name>
<sequence length="1859" mass="223578">MIEYNEIKIHRISETTRIIFSLLQQQHGQLKHLSSQREEISYSINEISTFIKNFLKNRLKMYDIKIFFEDDIHETSYICSPLFIMYYNFLLLNTNFSSQYLLRKDLIYGHTVGIWPTLSPYLFVQIIWYSKCEDLLIESITHIPLDLCAEILKTTIKHINELAIPRARRLIFLLIYKLYNKCLWLHLGTLSEQNVMKCVHQIIMYFEILLNLLVSSKFVTSYNSSSEEKYLQHGILVKNILHCIKKCMHSKTRSYSENHNILKLFTLTYGNFNEHTNYYHMLPPNEVKCIIIRLDQILATLLLNQIKHVDSFEYAIWRNIVDDENTMISLHRAIIMECHDLRELMKQNYVLMGNEQLFLCLKQLIGPIKSEESILTLQELCHDIVKGKLHGIKELIKRYKEWDLYTLDFIRQRVKFLSLNDFSVILEYLYYKFIHLHTKKEKIQVYVSVLKILIHLKEHDLHSIILEYMERHFDDNCLEYLYNERSFDTFLQRNLFVEEFNNSRLMMNTISQRCRVLLIFILLNPRDVLNKLIFYEMNIESFNSILFQSNMFAFLIRNYYCLKKDQYNVLTYILKNIVLQQRMAWHTNFRTFMNKVLDYQMMTADDVINELCIPYLINSHFDGVHIILSHMRNILQKGLCTRKTNYVLLIAVLIKKASVLRRSNATFSKFAIYKWIMLINDMLNDLNIQTTLTRSQYDLVCFACNHVEPLDMRIVQPKMNTLNIMQEYAKRCFPVYQLLRKDPQCHPKLRSYAQSFSLDREAFIRHVMLHSFEWEYIAFMSELTFEFWYEFGWANEMIAYENIIRITADVLQIVLIHLDTFPKCTFIMLLYAIINYCKIVIENMTNDKHKAICYILFRTLSSMNAVVSKTCYGNMYNTWLNRIQNINPCMEIEKYFDEIHKWIDSIFEYEFQAISIVNKEWFLLKMNQIVYLNLQIVEDIRVLLSILQQNHGQLKLFSCRATNESLHSINEVPKMIMYYLRDRLEMYKIEIFIADSDFKIKHNYLPVFITCYNYLLLNTNFSSQYLLRKDTRFGHVIGIWPTLSPYLFIQIIWYSRCEDLLIESLVHIPLDLCVEILQLTIKHIDGLAISRAKRLILLLIYKVYYKCLWLHLGTISIKNVMNCVHQLIAYFEILLNLLVLKFINSHNLSIENKYLQHGILVKNILKCIKKCISSKIKNYLENYNDRAMLFRLTYGNEHINCYHLLPPNEVKSIIITLDQKLITLLLNQIKHVDSFEYAIWRNIVDDENTMISLHRAIIIECHYLREFMKQNNFLMKYEQLFLCLEQLIGPMKSEESILTLQELYHDIAKGKLHGIKELIKRYKEWDLYTLDFIRQRVKYLDLNDFYVVLEYLYYKFAYLHTKTEKYRIYISVLKILIYLKEHDLHRVILQYMERHFDDNCLEYLYNEKSFDTFLQQNLLVGEFNNSRSMMNTQKCHALLIFILLNPKDVLSKLIIYEINIESSDSILFQNMFTFFILDYYNLKKDQSNVLMYILKNIVLQQRRAWHTNFRTFMNKVLDYQIVTVDDVINELYIPYLTNSYFEEFNMRTILLHIHNIVEKKIYTHRTNFTHLIVILITKASLLRKFNSIFSKFVIYKLGVKLVNNIITDLLYFPNAPLNVDYKTIRLSSCHLEPLDIKKTQPMMNTLKIIQEYERRCLFVHRRLRTDPRCHPKLRSYVQSFKLDREAFIRHMMLHCFEKEYIVVANEMTFIYWYEFGWTDEMMAYENIMRITADASQVALMYLDTFPKHTFIMLLYAIVKFARSVTRNMTSDNHKTICYNLLRTLSSINTIVSKTYYGKMYDLWLKRIQNIDPQLKAEIYFSEIHKWMYNIFEYDFETMPLAHKKWYVNIFFCFENYMFS</sequence>
<evidence type="ECO:0000313" key="1">
    <source>
        <dbReference type="EMBL" id="KYQ55951.1"/>
    </source>
</evidence>
<keyword evidence="2" id="KW-1185">Reference proteome</keyword>
<organism evidence="1 2">
    <name type="scientific">Mycetomoellerius zeteki</name>
    <dbReference type="NCBI Taxonomy" id="64791"/>
    <lineage>
        <taxon>Eukaryota</taxon>
        <taxon>Metazoa</taxon>
        <taxon>Ecdysozoa</taxon>
        <taxon>Arthropoda</taxon>
        <taxon>Hexapoda</taxon>
        <taxon>Insecta</taxon>
        <taxon>Pterygota</taxon>
        <taxon>Neoptera</taxon>
        <taxon>Endopterygota</taxon>
        <taxon>Hymenoptera</taxon>
        <taxon>Apocrita</taxon>
        <taxon>Aculeata</taxon>
        <taxon>Formicoidea</taxon>
        <taxon>Formicidae</taxon>
        <taxon>Myrmicinae</taxon>
        <taxon>Mycetomoellerius</taxon>
    </lineage>
</organism>
<gene>
    <name evidence="1" type="ORF">ALC60_05234</name>
</gene>
<dbReference type="STRING" id="64791.A0A151X6E3"/>
<accession>A0A151X6E3</accession>
<proteinExistence type="predicted"/>
<dbReference type="EMBL" id="KQ982482">
    <property type="protein sequence ID" value="KYQ55951.1"/>
    <property type="molecule type" value="Genomic_DNA"/>
</dbReference>
<reference evidence="1 2" key="1">
    <citation type="submission" date="2015-09" db="EMBL/GenBank/DDBJ databases">
        <title>Trachymyrmex zeteki WGS genome.</title>
        <authorList>
            <person name="Nygaard S."/>
            <person name="Hu H."/>
            <person name="Boomsma J."/>
            <person name="Zhang G."/>
        </authorList>
    </citation>
    <scope>NUCLEOTIDE SEQUENCE [LARGE SCALE GENOMIC DNA]</scope>
    <source>
        <strain evidence="1">Tzet28-1</strain>
        <tissue evidence="1">Whole body</tissue>
    </source>
</reference>